<dbReference type="EMBL" id="UINC01062688">
    <property type="protein sequence ID" value="SVB89543.1"/>
    <property type="molecule type" value="Genomic_DNA"/>
</dbReference>
<dbReference type="Pfam" id="PF07690">
    <property type="entry name" value="MFS_1"/>
    <property type="match status" value="1"/>
</dbReference>
<dbReference type="SUPFAM" id="SSF103473">
    <property type="entry name" value="MFS general substrate transporter"/>
    <property type="match status" value="1"/>
</dbReference>
<dbReference type="InterPro" id="IPR052528">
    <property type="entry name" value="Sugar_transport-like"/>
</dbReference>
<feature type="transmembrane region" description="Helical" evidence="1">
    <location>
        <begin position="35"/>
        <end position="62"/>
    </location>
</feature>
<dbReference type="PANTHER" id="PTHR23526">
    <property type="entry name" value="INTEGRAL MEMBRANE TRANSPORT PROTEIN-RELATED"/>
    <property type="match status" value="1"/>
</dbReference>
<evidence type="ECO:0008006" key="3">
    <source>
        <dbReference type="Google" id="ProtNLM"/>
    </source>
</evidence>
<accession>A0A382HSE1</accession>
<protein>
    <recommendedName>
        <fullName evidence="3">Major facilitator superfamily (MFS) profile domain-containing protein</fullName>
    </recommendedName>
</protein>
<evidence type="ECO:0000256" key="1">
    <source>
        <dbReference type="SAM" id="Phobius"/>
    </source>
</evidence>
<feature type="transmembrane region" description="Helical" evidence="1">
    <location>
        <begin position="109"/>
        <end position="129"/>
    </location>
</feature>
<sequence length="329" mass="36501">MTLFNNFIVDRLNIEPHQLGAVEALREVPGFLNAFFLSLIIRFAPAKIAAIALLVMGVGIAAYSQVSSVFLLAAFSLVWSLGFHCWLPLEQSMGLAYSPSGDKGRWLGQLRSIHSLAWLVAIGLCMLLLEYLRYEGIFVIAGVCTGIGGLALLFIDRSNNPSGEKGLVLKRRYTLYYALNFLQGLRKQMFITFAIFALVKVHGMPVETTMVLVLINQVLITLTASWMGRLVDRYGERWMLSVSYVVLIFVFLGYALIDHRLSLYGLYCLDNLIFFGGIALTTYAHKIAPPDELKPTLAMGVTMNHIAAVAAPLIGGYAWLVFGYEVIFI</sequence>
<dbReference type="AlphaFoldDB" id="A0A382HSE1"/>
<feature type="transmembrane region" description="Helical" evidence="1">
    <location>
        <begin position="211"/>
        <end position="231"/>
    </location>
</feature>
<organism evidence="2">
    <name type="scientific">marine metagenome</name>
    <dbReference type="NCBI Taxonomy" id="408172"/>
    <lineage>
        <taxon>unclassified sequences</taxon>
        <taxon>metagenomes</taxon>
        <taxon>ecological metagenomes</taxon>
    </lineage>
</organism>
<dbReference type="PANTHER" id="PTHR23526:SF2">
    <property type="entry name" value="MAJOR FACILITATOR SUPERFAMILY (MFS) PROFILE DOMAIN-CONTAINING PROTEIN"/>
    <property type="match status" value="1"/>
</dbReference>
<proteinExistence type="predicted"/>
<feature type="transmembrane region" description="Helical" evidence="1">
    <location>
        <begin position="264"/>
        <end position="285"/>
    </location>
</feature>
<feature type="transmembrane region" description="Helical" evidence="1">
    <location>
        <begin position="69"/>
        <end position="89"/>
    </location>
</feature>
<keyword evidence="1" id="KW-1133">Transmembrane helix</keyword>
<keyword evidence="1" id="KW-0812">Transmembrane</keyword>
<keyword evidence="1" id="KW-0472">Membrane</keyword>
<dbReference type="InterPro" id="IPR036259">
    <property type="entry name" value="MFS_trans_sf"/>
</dbReference>
<feature type="transmembrane region" description="Helical" evidence="1">
    <location>
        <begin position="136"/>
        <end position="155"/>
    </location>
</feature>
<name>A0A382HSE1_9ZZZZ</name>
<gene>
    <name evidence="2" type="ORF">METZ01_LOCUS242397</name>
</gene>
<dbReference type="GO" id="GO:0022857">
    <property type="term" value="F:transmembrane transporter activity"/>
    <property type="evidence" value="ECO:0007669"/>
    <property type="project" value="InterPro"/>
</dbReference>
<feature type="non-terminal residue" evidence="2">
    <location>
        <position position="329"/>
    </location>
</feature>
<feature type="transmembrane region" description="Helical" evidence="1">
    <location>
        <begin position="305"/>
        <end position="327"/>
    </location>
</feature>
<feature type="transmembrane region" description="Helical" evidence="1">
    <location>
        <begin position="175"/>
        <end position="199"/>
    </location>
</feature>
<dbReference type="InterPro" id="IPR011701">
    <property type="entry name" value="MFS"/>
</dbReference>
<dbReference type="Gene3D" id="1.20.1250.20">
    <property type="entry name" value="MFS general substrate transporter like domains"/>
    <property type="match status" value="2"/>
</dbReference>
<evidence type="ECO:0000313" key="2">
    <source>
        <dbReference type="EMBL" id="SVB89543.1"/>
    </source>
</evidence>
<reference evidence="2" key="1">
    <citation type="submission" date="2018-05" db="EMBL/GenBank/DDBJ databases">
        <authorList>
            <person name="Lanie J.A."/>
            <person name="Ng W.-L."/>
            <person name="Kazmierczak K.M."/>
            <person name="Andrzejewski T.M."/>
            <person name="Davidsen T.M."/>
            <person name="Wayne K.J."/>
            <person name="Tettelin H."/>
            <person name="Glass J.I."/>
            <person name="Rusch D."/>
            <person name="Podicherti R."/>
            <person name="Tsui H.-C.T."/>
            <person name="Winkler M.E."/>
        </authorList>
    </citation>
    <scope>NUCLEOTIDE SEQUENCE</scope>
</reference>
<feature type="transmembrane region" description="Helical" evidence="1">
    <location>
        <begin position="237"/>
        <end position="257"/>
    </location>
</feature>